<accession>A0AA88ARR1</accession>
<evidence type="ECO:0000313" key="1">
    <source>
        <dbReference type="EMBL" id="GMN51403.1"/>
    </source>
</evidence>
<name>A0AA88ARR1_FICCA</name>
<evidence type="ECO:0008006" key="3">
    <source>
        <dbReference type="Google" id="ProtNLM"/>
    </source>
</evidence>
<reference evidence="1" key="1">
    <citation type="submission" date="2023-07" db="EMBL/GenBank/DDBJ databases">
        <title>draft genome sequence of fig (Ficus carica).</title>
        <authorList>
            <person name="Takahashi T."/>
            <person name="Nishimura K."/>
        </authorList>
    </citation>
    <scope>NUCLEOTIDE SEQUENCE</scope>
</reference>
<keyword evidence="2" id="KW-1185">Reference proteome</keyword>
<dbReference type="AlphaFoldDB" id="A0AA88ARR1"/>
<evidence type="ECO:0000313" key="2">
    <source>
        <dbReference type="Proteomes" id="UP001187192"/>
    </source>
</evidence>
<gene>
    <name evidence="1" type="ORF">TIFTF001_020563</name>
</gene>
<dbReference type="EMBL" id="BTGU01000037">
    <property type="protein sequence ID" value="GMN51403.1"/>
    <property type="molecule type" value="Genomic_DNA"/>
</dbReference>
<sequence>MKFPTPNGVGIFRGNQEKARKCYVETMNKVCHKVPQSVVVTIIFKINEIDTLNGEIKPLSGLDPRMSEEETQAQLIEDLVPYHLDPKYPDRIVKSLLDQFRKHIVTQIPRSENSEADALAWLASGIDTEGLVSIPVEHLQQPNIERIEQVYCFKKVKT</sequence>
<protein>
    <recommendedName>
        <fullName evidence="3">RNase H type-1 domain-containing protein</fullName>
    </recommendedName>
</protein>
<comment type="caution">
    <text evidence="1">The sequence shown here is derived from an EMBL/GenBank/DDBJ whole genome shotgun (WGS) entry which is preliminary data.</text>
</comment>
<proteinExistence type="predicted"/>
<dbReference type="Proteomes" id="UP001187192">
    <property type="component" value="Unassembled WGS sequence"/>
</dbReference>
<organism evidence="1 2">
    <name type="scientific">Ficus carica</name>
    <name type="common">Common fig</name>
    <dbReference type="NCBI Taxonomy" id="3494"/>
    <lineage>
        <taxon>Eukaryota</taxon>
        <taxon>Viridiplantae</taxon>
        <taxon>Streptophyta</taxon>
        <taxon>Embryophyta</taxon>
        <taxon>Tracheophyta</taxon>
        <taxon>Spermatophyta</taxon>
        <taxon>Magnoliopsida</taxon>
        <taxon>eudicotyledons</taxon>
        <taxon>Gunneridae</taxon>
        <taxon>Pentapetalae</taxon>
        <taxon>rosids</taxon>
        <taxon>fabids</taxon>
        <taxon>Rosales</taxon>
        <taxon>Moraceae</taxon>
        <taxon>Ficeae</taxon>
        <taxon>Ficus</taxon>
    </lineage>
</organism>